<comment type="caution">
    <text evidence="3">The sequence shown here is derived from an EMBL/GenBank/DDBJ whole genome shotgun (WGS) entry which is preliminary data.</text>
</comment>
<name>A0ABS7PMJ7_9SPHN</name>
<evidence type="ECO:0000256" key="1">
    <source>
        <dbReference type="SAM" id="MobiDB-lite"/>
    </source>
</evidence>
<dbReference type="SUPFAM" id="SSF50156">
    <property type="entry name" value="PDZ domain-like"/>
    <property type="match status" value="1"/>
</dbReference>
<sequence length="375" mass="40154">MIAGLFPPSQAIAGKTGCAPADWHDFDVDRDRHIRVPVTIAGIPFSAVLDSGATRSVIDRRIADRLGLTAQAGYTARGLTDDVEGAIGEAATVRIGDIALSLSMGVLDLGALSTASSRPIDVVLGREIFEQGIVDIDFRKERIRFLNRDCRPGDGRAIVLPLRNKDGMYSVTAAVEGRGDVDFLLDLGSTVSVYLSPSYALETKLLEGKKVSTGMTAGMEGLDLSLLSTLRSFNLAGVEFRNVPVAIPERWSQQTSGVIGLPVLARFRVQIDAAAGHIRLTPDGDTHREPFARDRSGLSTSREDRHLRVLHVARGSPAERAGMRANDRIVAINGVGVPKAYPPGAIPIGRRPAGTVVKLLTAEGGDHSITLEDYY</sequence>
<protein>
    <submittedName>
        <fullName evidence="3">Aspartyl protease family protein</fullName>
    </submittedName>
</protein>
<dbReference type="Pfam" id="PF17820">
    <property type="entry name" value="PDZ_6"/>
    <property type="match status" value="1"/>
</dbReference>
<dbReference type="GO" id="GO:0008233">
    <property type="term" value="F:peptidase activity"/>
    <property type="evidence" value="ECO:0007669"/>
    <property type="project" value="UniProtKB-KW"/>
</dbReference>
<dbReference type="SUPFAM" id="SSF50630">
    <property type="entry name" value="Acid proteases"/>
    <property type="match status" value="1"/>
</dbReference>
<dbReference type="InterPro" id="IPR001478">
    <property type="entry name" value="PDZ"/>
</dbReference>
<evidence type="ECO:0000313" key="4">
    <source>
        <dbReference type="Proteomes" id="UP000706039"/>
    </source>
</evidence>
<dbReference type="PROSITE" id="PS50106">
    <property type="entry name" value="PDZ"/>
    <property type="match status" value="1"/>
</dbReference>
<dbReference type="InterPro" id="IPR021109">
    <property type="entry name" value="Peptidase_aspartic_dom_sf"/>
</dbReference>
<keyword evidence="3" id="KW-0645">Protease</keyword>
<dbReference type="CDD" id="cd05483">
    <property type="entry name" value="retropepsin_like_bacteria"/>
    <property type="match status" value="1"/>
</dbReference>
<keyword evidence="3" id="KW-0378">Hydrolase</keyword>
<dbReference type="Proteomes" id="UP000706039">
    <property type="component" value="Unassembled WGS sequence"/>
</dbReference>
<gene>
    <name evidence="3" type="ORF">K7G82_09540</name>
</gene>
<dbReference type="SMART" id="SM00228">
    <property type="entry name" value="PDZ"/>
    <property type="match status" value="1"/>
</dbReference>
<evidence type="ECO:0000259" key="2">
    <source>
        <dbReference type="PROSITE" id="PS50106"/>
    </source>
</evidence>
<proteinExistence type="predicted"/>
<dbReference type="GO" id="GO:0006508">
    <property type="term" value="P:proteolysis"/>
    <property type="evidence" value="ECO:0007669"/>
    <property type="project" value="UniProtKB-KW"/>
</dbReference>
<organism evidence="3 4">
    <name type="scientific">Sphingomonas colocasiae</name>
    <dbReference type="NCBI Taxonomy" id="1848973"/>
    <lineage>
        <taxon>Bacteria</taxon>
        <taxon>Pseudomonadati</taxon>
        <taxon>Pseudomonadota</taxon>
        <taxon>Alphaproteobacteria</taxon>
        <taxon>Sphingomonadales</taxon>
        <taxon>Sphingomonadaceae</taxon>
        <taxon>Sphingomonas</taxon>
    </lineage>
</organism>
<feature type="domain" description="PDZ" evidence="2">
    <location>
        <begin position="297"/>
        <end position="337"/>
    </location>
</feature>
<accession>A0ABS7PMJ7</accession>
<keyword evidence="4" id="KW-1185">Reference proteome</keyword>
<dbReference type="Pfam" id="PF13650">
    <property type="entry name" value="Asp_protease_2"/>
    <property type="match status" value="2"/>
</dbReference>
<dbReference type="PROSITE" id="PS00141">
    <property type="entry name" value="ASP_PROTEASE"/>
    <property type="match status" value="1"/>
</dbReference>
<dbReference type="InterPro" id="IPR036034">
    <property type="entry name" value="PDZ_sf"/>
</dbReference>
<dbReference type="Gene3D" id="2.30.42.10">
    <property type="match status" value="1"/>
</dbReference>
<feature type="region of interest" description="Disordered" evidence="1">
    <location>
        <begin position="280"/>
        <end position="299"/>
    </location>
</feature>
<reference evidence="3 4" key="1">
    <citation type="submission" date="2021-08" db="EMBL/GenBank/DDBJ databases">
        <authorList>
            <person name="Tuo L."/>
        </authorList>
    </citation>
    <scope>NUCLEOTIDE SEQUENCE [LARGE SCALE GENOMIC DNA]</scope>
    <source>
        <strain evidence="3 4">JCM 31229</strain>
    </source>
</reference>
<dbReference type="InterPro" id="IPR034122">
    <property type="entry name" value="Retropepsin-like_bacterial"/>
</dbReference>
<evidence type="ECO:0000313" key="3">
    <source>
        <dbReference type="EMBL" id="MBY8822535.1"/>
    </source>
</evidence>
<dbReference type="RefSeq" id="WP_222989609.1">
    <property type="nucleotide sequence ID" value="NZ_JAINVV010000004.1"/>
</dbReference>
<dbReference type="Gene3D" id="2.40.70.10">
    <property type="entry name" value="Acid Proteases"/>
    <property type="match status" value="2"/>
</dbReference>
<dbReference type="InterPro" id="IPR041489">
    <property type="entry name" value="PDZ_6"/>
</dbReference>
<dbReference type="EMBL" id="JAINVV010000004">
    <property type="protein sequence ID" value="MBY8822535.1"/>
    <property type="molecule type" value="Genomic_DNA"/>
</dbReference>
<dbReference type="InterPro" id="IPR001969">
    <property type="entry name" value="Aspartic_peptidase_AS"/>
</dbReference>